<dbReference type="InterPro" id="IPR036078">
    <property type="entry name" value="Spo11/TopoVI_A_sf"/>
</dbReference>
<dbReference type="InterPro" id="IPR024534">
    <property type="entry name" value="JetD_C"/>
</dbReference>
<dbReference type="GO" id="GO:0005694">
    <property type="term" value="C:chromosome"/>
    <property type="evidence" value="ECO:0007669"/>
    <property type="project" value="InterPro"/>
</dbReference>
<organism evidence="2 3">
    <name type="scientific">Sharpea porci</name>
    <dbReference type="NCBI Taxonomy" id="2652286"/>
    <lineage>
        <taxon>Bacteria</taxon>
        <taxon>Bacillati</taxon>
        <taxon>Bacillota</taxon>
        <taxon>Erysipelotrichia</taxon>
        <taxon>Erysipelotrichales</taxon>
        <taxon>Coprobacillaceae</taxon>
        <taxon>Sharpea</taxon>
    </lineage>
</organism>
<reference evidence="2 3" key="1">
    <citation type="submission" date="2019-08" db="EMBL/GenBank/DDBJ databases">
        <title>In-depth cultivation of the pig gut microbiome towards novel bacterial diversity and tailored functional studies.</title>
        <authorList>
            <person name="Wylensek D."/>
            <person name="Hitch T.C.A."/>
            <person name="Clavel T."/>
        </authorList>
    </citation>
    <scope>NUCLEOTIDE SEQUENCE [LARGE SCALE GENOMIC DNA]</scope>
    <source>
        <strain evidence="2 3">CA-Schmier-601-WT-3</strain>
    </source>
</reference>
<dbReference type="SUPFAM" id="SSF56726">
    <property type="entry name" value="DNA topoisomerase IV, alpha subunit"/>
    <property type="match status" value="1"/>
</dbReference>
<dbReference type="GO" id="GO:0003677">
    <property type="term" value="F:DNA binding"/>
    <property type="evidence" value="ECO:0007669"/>
    <property type="project" value="InterPro"/>
</dbReference>
<accession>A0A844FTX5</accession>
<dbReference type="Gene3D" id="3.40.1360.10">
    <property type="match status" value="1"/>
</dbReference>
<proteinExistence type="predicted"/>
<dbReference type="RefSeq" id="WP_154514969.1">
    <property type="nucleotide sequence ID" value="NZ_VUNM01000007.1"/>
</dbReference>
<keyword evidence="3" id="KW-1185">Reference proteome</keyword>
<dbReference type="Proteomes" id="UP000442619">
    <property type="component" value="Unassembled WGS sequence"/>
</dbReference>
<comment type="caution">
    <text evidence="2">The sequence shown here is derived from an EMBL/GenBank/DDBJ whole genome shotgun (WGS) entry which is preliminary data.</text>
</comment>
<gene>
    <name evidence="2" type="ORF">FYJ79_04710</name>
</gene>
<dbReference type="Pfam" id="PF09983">
    <property type="entry name" value="JetD_C"/>
    <property type="match status" value="1"/>
</dbReference>
<evidence type="ECO:0000313" key="3">
    <source>
        <dbReference type="Proteomes" id="UP000442619"/>
    </source>
</evidence>
<feature type="domain" description="Wadjet protein JetD C-terminal" evidence="1">
    <location>
        <begin position="236"/>
        <end position="391"/>
    </location>
</feature>
<sequence>MVEIDYKKEIANKILAKYENSKHFLSLHSTNRRVLLKMTEINKHYNDSSFYNTYRAINEVVDELKKEGYIAINKDTQEDNISIALNLDLEKIQQLYIIAKRVNKHDLLAGILEVCEEEKSDVDWINTFLLETMQSLKEGHASPYLKDKEDARDILHILKKLTRQKEEISLRKFSILCFHDSKKLEGYLPRVESIIQHYDHEELEEDVLSSFNVLKNPGFIYLKGHIVIALHGQVIDIGKINGPFSITTENLTALEIIAIEDHHLVTIENLTSFYDLKLNDSLMIYLGGYHNTLRRSLLLKIIAFKPSLACFHFGDLDAGGMNIFHHLRTKTNINFKPLAMNCFILEKYRDYGRKLTQNDMIRLNNNDDSYFQDVIKLMLEWHIKLEQEIIDLPEDVFEQPQYF</sequence>
<name>A0A844FTX5_9FIRM</name>
<dbReference type="EMBL" id="VUNM01000007">
    <property type="protein sequence ID" value="MST88882.1"/>
    <property type="molecule type" value="Genomic_DNA"/>
</dbReference>
<evidence type="ECO:0000313" key="2">
    <source>
        <dbReference type="EMBL" id="MST88882.1"/>
    </source>
</evidence>
<dbReference type="AlphaFoldDB" id="A0A844FTX5"/>
<protein>
    <recommendedName>
        <fullName evidence="1">Wadjet protein JetD C-terminal domain-containing protein</fullName>
    </recommendedName>
</protein>
<evidence type="ECO:0000259" key="1">
    <source>
        <dbReference type="Pfam" id="PF09983"/>
    </source>
</evidence>